<gene>
    <name evidence="8" type="ORF">DI603_11185</name>
</gene>
<keyword evidence="3" id="KW-0732">Signal</keyword>
<evidence type="ECO:0000256" key="5">
    <source>
        <dbReference type="ARBA" id="ARBA00022801"/>
    </source>
</evidence>
<dbReference type="PANTHER" id="PTHR43620">
    <property type="entry name" value="GLYCEROPHOSPHORYL DIESTER PHOSPHODIESTERASE"/>
    <property type="match status" value="1"/>
</dbReference>
<dbReference type="InterPro" id="IPR017946">
    <property type="entry name" value="PLC-like_Pdiesterase_TIM-brl"/>
</dbReference>
<dbReference type="GO" id="GO:0006629">
    <property type="term" value="P:lipid metabolic process"/>
    <property type="evidence" value="ECO:0007669"/>
    <property type="project" value="InterPro"/>
</dbReference>
<dbReference type="Pfam" id="PF07589">
    <property type="entry name" value="PEP-CTERM"/>
    <property type="match status" value="1"/>
</dbReference>
<dbReference type="Gene3D" id="3.20.20.190">
    <property type="entry name" value="Phosphatidylinositol (PI) phosphodiesterase"/>
    <property type="match status" value="1"/>
</dbReference>
<comment type="catalytic activity">
    <reaction evidence="6">
        <text>a sn-glycero-3-phosphodiester + H2O = an alcohol + sn-glycerol 3-phosphate + H(+)</text>
        <dbReference type="Rhea" id="RHEA:12969"/>
        <dbReference type="ChEBI" id="CHEBI:15377"/>
        <dbReference type="ChEBI" id="CHEBI:15378"/>
        <dbReference type="ChEBI" id="CHEBI:30879"/>
        <dbReference type="ChEBI" id="CHEBI:57597"/>
        <dbReference type="ChEBI" id="CHEBI:83408"/>
        <dbReference type="EC" id="3.1.4.46"/>
    </reaction>
</comment>
<dbReference type="PROSITE" id="PS51704">
    <property type="entry name" value="GP_PDE"/>
    <property type="match status" value="1"/>
</dbReference>
<evidence type="ECO:0000313" key="9">
    <source>
        <dbReference type="Proteomes" id="UP000249633"/>
    </source>
</evidence>
<feature type="domain" description="GP-PDE" evidence="7">
    <location>
        <begin position="70"/>
        <end position="344"/>
    </location>
</feature>
<organism evidence="8 9">
    <name type="scientific">Roseateles depolymerans</name>
    <dbReference type="NCBI Taxonomy" id="76731"/>
    <lineage>
        <taxon>Bacteria</taxon>
        <taxon>Pseudomonadati</taxon>
        <taxon>Pseudomonadota</taxon>
        <taxon>Betaproteobacteria</taxon>
        <taxon>Burkholderiales</taxon>
        <taxon>Sphaerotilaceae</taxon>
        <taxon>Roseateles</taxon>
    </lineage>
</organism>
<reference evidence="8 9" key="1">
    <citation type="submission" date="2017-08" db="EMBL/GenBank/DDBJ databases">
        <title>Infants hospitalized years apart are colonized by the same room-sourced microbial strains.</title>
        <authorList>
            <person name="Brooks B."/>
            <person name="Olm M.R."/>
            <person name="Firek B.A."/>
            <person name="Baker R."/>
            <person name="Thomas B.C."/>
            <person name="Morowitz M.J."/>
            <person name="Banfield J.F."/>
        </authorList>
    </citation>
    <scope>NUCLEOTIDE SEQUENCE [LARGE SCALE GENOMIC DNA]</scope>
    <source>
        <strain evidence="8">S2_012_000_R2_81</strain>
    </source>
</reference>
<proteinExistence type="inferred from homology"/>
<dbReference type="PANTHER" id="PTHR43620:SF7">
    <property type="entry name" value="GLYCEROPHOSPHODIESTER PHOSPHODIESTERASE GDPD5-RELATED"/>
    <property type="match status" value="1"/>
</dbReference>
<accession>A0A2W5DU79</accession>
<dbReference type="InterPro" id="IPR013424">
    <property type="entry name" value="Ice-binding_C"/>
</dbReference>
<evidence type="ECO:0000256" key="4">
    <source>
        <dbReference type="ARBA" id="ARBA00022798"/>
    </source>
</evidence>
<evidence type="ECO:0000256" key="2">
    <source>
        <dbReference type="ARBA" id="ARBA00012247"/>
    </source>
</evidence>
<dbReference type="NCBIfam" id="TIGR02595">
    <property type="entry name" value="PEP_CTERM"/>
    <property type="match status" value="1"/>
</dbReference>
<keyword evidence="5" id="KW-0378">Hydrolase</keyword>
<dbReference type="SUPFAM" id="SSF51695">
    <property type="entry name" value="PLC-like phosphodiesterases"/>
    <property type="match status" value="1"/>
</dbReference>
<name>A0A2W5DU79_9BURK</name>
<protein>
    <recommendedName>
        <fullName evidence="2">glycerophosphodiester phosphodiesterase</fullName>
        <ecNumber evidence="2">3.1.4.46</ecNumber>
    </recommendedName>
</protein>
<evidence type="ECO:0000256" key="6">
    <source>
        <dbReference type="ARBA" id="ARBA00047512"/>
    </source>
</evidence>
<dbReference type="GO" id="GO:0042597">
    <property type="term" value="C:periplasmic space"/>
    <property type="evidence" value="ECO:0007669"/>
    <property type="project" value="TreeGrafter"/>
</dbReference>
<comment type="similarity">
    <text evidence="1">Belongs to the glycerophosphoryl diester phosphodiesterase family.</text>
</comment>
<keyword evidence="4" id="KW-0319">Glycerol metabolism</keyword>
<dbReference type="InterPro" id="IPR030395">
    <property type="entry name" value="GP_PDE_dom"/>
</dbReference>
<evidence type="ECO:0000259" key="7">
    <source>
        <dbReference type="PROSITE" id="PS51704"/>
    </source>
</evidence>
<dbReference type="Pfam" id="PF03009">
    <property type="entry name" value="GDPD"/>
    <property type="match status" value="1"/>
</dbReference>
<dbReference type="Proteomes" id="UP000249633">
    <property type="component" value="Unassembled WGS sequence"/>
</dbReference>
<comment type="caution">
    <text evidence="8">The sequence shown here is derived from an EMBL/GenBank/DDBJ whole genome shotgun (WGS) entry which is preliminary data.</text>
</comment>
<dbReference type="GO" id="GO:0006071">
    <property type="term" value="P:glycerol metabolic process"/>
    <property type="evidence" value="ECO:0007669"/>
    <property type="project" value="UniProtKB-KW"/>
</dbReference>
<sequence length="380" mass="40128">MCRPDVSAGRLPSLQSVTAPTWGLPTLRRPGLTRSTSKRGVPMKKRLAIALALAFAAALPAQATLDGSAPLVIAHRGASGYLPEHTLAGYELAVRLGADYIEPDLQLTKDGVLVAMHDTTLTRTTNVSELFAPRNGGYAVSEFTLAEIKTLTVKPVGTAATTYPGYTPSMADPFRVPTFQEVITLAKQQSLLSGREVGIYPEAKQADPRMEDLILQTLVANGYNGSEKVFIQSFSADTIRSIHDKQAAMGVDFKLIVLSSSSNALVNYGLANIASFADGIGPSITGAGMSESFISAAHAAGLMVHGYTFNKNDPATAVPEYLKFFGWGMDGVFSNYADIALDARAQYVASVPEPGSYGLMALGLAALGIGLRRRGGQAPA</sequence>
<dbReference type="AlphaFoldDB" id="A0A2W5DU79"/>
<dbReference type="EC" id="3.1.4.46" evidence="2"/>
<dbReference type="GO" id="GO:0008889">
    <property type="term" value="F:glycerophosphodiester phosphodiesterase activity"/>
    <property type="evidence" value="ECO:0007669"/>
    <property type="project" value="UniProtKB-EC"/>
</dbReference>
<evidence type="ECO:0000256" key="3">
    <source>
        <dbReference type="ARBA" id="ARBA00022729"/>
    </source>
</evidence>
<dbReference type="EMBL" id="QFOD01000009">
    <property type="protein sequence ID" value="PZP32130.1"/>
    <property type="molecule type" value="Genomic_DNA"/>
</dbReference>
<evidence type="ECO:0000256" key="1">
    <source>
        <dbReference type="ARBA" id="ARBA00007277"/>
    </source>
</evidence>
<dbReference type="CDD" id="cd08559">
    <property type="entry name" value="GDPD_periplasmic_GlpQ_like"/>
    <property type="match status" value="1"/>
</dbReference>
<evidence type="ECO:0000313" key="8">
    <source>
        <dbReference type="EMBL" id="PZP32130.1"/>
    </source>
</evidence>